<gene>
    <name evidence="2" type="ordered locus">AZC_0233</name>
</gene>
<dbReference type="STRING" id="438753.AZC_0233"/>
<keyword evidence="1" id="KW-0472">Membrane</keyword>
<dbReference type="HOGENOM" id="CLU_1786154_0_0_5"/>
<keyword evidence="3" id="KW-1185">Reference proteome</keyword>
<feature type="transmembrane region" description="Helical" evidence="1">
    <location>
        <begin position="34"/>
        <end position="56"/>
    </location>
</feature>
<evidence type="ECO:0000256" key="1">
    <source>
        <dbReference type="SAM" id="Phobius"/>
    </source>
</evidence>
<reference evidence="2 3" key="4">
    <citation type="journal article" date="2009" name="Appl. Environ. Microbiol.">
        <title>Comparative genome-wide transcriptional profiling of Azorhizobium caulinodans ORS571 grown under free-living and symbiotic conditions.</title>
        <authorList>
            <person name="Tsukada S."/>
            <person name="Aono T."/>
            <person name="Akiba N."/>
            <person name="Lee KB."/>
            <person name="Liu CT."/>
            <person name="Toyazaki H."/>
            <person name="Oyaizu H."/>
        </authorList>
    </citation>
    <scope>NUCLEOTIDE SEQUENCE [LARGE SCALE GENOMIC DNA]</scope>
    <source>
        <strain evidence="3">ATCC 43989 / DSM 5975 / JCM 20966 / LMG 6465 / NBRC 14845 / NCIMB 13405 / ORS 571</strain>
    </source>
</reference>
<reference evidence="2 3" key="1">
    <citation type="journal article" date="2007" name="Appl. Environ. Microbiol.">
        <title>Rhizobial factors required for stem nodule maturation and maintenance in Sesbania rostrata-Azorhizobium caulinodans ORS571 symbiosis.</title>
        <authorList>
            <person name="Suzuki S."/>
            <person name="Aono T."/>
            <person name="Lee KB."/>
            <person name="Suzuki T."/>
            <person name="Liu CT."/>
            <person name="Miwa H."/>
            <person name="Wakao S."/>
            <person name="Iki T."/>
            <person name="Oyaizu H."/>
        </authorList>
    </citation>
    <scope>NUCLEOTIDE SEQUENCE [LARGE SCALE GENOMIC DNA]</scope>
    <source>
        <strain evidence="3">ATCC 43989 / DSM 5975 / JCM 20966 / LMG 6465 / NBRC 14845 / NCIMB 13405 / ORS 571</strain>
    </source>
</reference>
<proteinExistence type="predicted"/>
<sequence>MSGAPICLRPCPCAATLTLLNGSDKGGCRMSRTFSLAGMVSAVVVAGLVTPAQALLPPKYYDQARRQAANIIVLEVAAVAEPAEPFGTCAVSGHVRKVERGKLYAPGAAVTVGVPCRKPGAQPPLGGTIYADVGALRAATYGRAYLDARGNLLLSQYQMLATAP</sequence>
<reference evidence="2 3" key="6">
    <citation type="journal article" date="2011" name="Appl. Environ. Microbiol.">
        <title>Involvement of the azorhizobial chromosome partition gene (parA) in the onset of bacteroid differentiation during Sesbania rostrata stem nodule development.</title>
        <authorList>
            <person name="Liu CT."/>
            <person name="Lee KB."/>
            <person name="Wang YS."/>
            <person name="Peng MH."/>
            <person name="Lee KT."/>
            <person name="Suzuki S."/>
            <person name="Suzuki T."/>
            <person name="Oyaizu H."/>
        </authorList>
    </citation>
    <scope>NUCLEOTIDE SEQUENCE [LARGE SCALE GENOMIC DNA]</scope>
    <source>
        <strain evidence="3">ATCC 43989 / DSM 5975 / JCM 20966 / LMG 6465 / NBRC 14845 / NCIMB 13405 / ORS 571</strain>
    </source>
</reference>
<protein>
    <submittedName>
        <fullName evidence="2">Uncharacterized protein</fullName>
    </submittedName>
</protein>
<accession>A8IJ14</accession>
<evidence type="ECO:0000313" key="2">
    <source>
        <dbReference type="EMBL" id="BAF86231.1"/>
    </source>
</evidence>
<keyword evidence="1" id="KW-0812">Transmembrane</keyword>
<dbReference type="eggNOG" id="ENOG5031VKS">
    <property type="taxonomic scope" value="Bacteria"/>
</dbReference>
<dbReference type="Proteomes" id="UP000000270">
    <property type="component" value="Chromosome"/>
</dbReference>
<evidence type="ECO:0000313" key="3">
    <source>
        <dbReference type="Proteomes" id="UP000000270"/>
    </source>
</evidence>
<reference evidence="3" key="2">
    <citation type="submission" date="2007-04" db="EMBL/GenBank/DDBJ databases">
        <title>Complete genome sequence of the nitrogen-fixing bacterium Azorhizobium caulinodans ORS571.</title>
        <authorList>
            <person name="Lee K.B."/>
            <person name="Backer P.D."/>
            <person name="Aono T."/>
            <person name="Liu C.T."/>
            <person name="Suzuki S."/>
            <person name="Suzuki T."/>
            <person name="Kaneko T."/>
            <person name="Yamada M."/>
            <person name="Tabata S."/>
            <person name="Kupfer D.M."/>
            <person name="Najar F.Z."/>
            <person name="Wiley G.B."/>
            <person name="Roe B."/>
            <person name="Binnewies T."/>
            <person name="Ussery D."/>
            <person name="Vereecke D."/>
            <person name="Gevers D."/>
            <person name="Holsters M."/>
            <person name="Oyaizu H."/>
        </authorList>
    </citation>
    <scope>NUCLEOTIDE SEQUENCE [LARGE SCALE GENOMIC DNA]</scope>
    <source>
        <strain evidence="3">ATCC 43989 / DSM 5975 / JCM 20966 / LMG 6465 / NBRC 14845 / NCIMB 13405 / ORS 571</strain>
    </source>
</reference>
<dbReference type="AlphaFoldDB" id="A8IJ14"/>
<reference evidence="2 3" key="3">
    <citation type="journal article" date="2008" name="BMC Genomics">
        <title>The genome of the versatile nitrogen fixer Azorhizobium caulinodans ORS571.</title>
        <authorList>
            <person name="Lee KB."/>
            <person name="Backer P.D."/>
            <person name="Aono T."/>
            <person name="Liu CT."/>
            <person name="Suzuki S."/>
            <person name="Suzuki T."/>
            <person name="Kaneko T."/>
            <person name="Yamada M."/>
            <person name="Tabata S."/>
            <person name="Kupfer D.M."/>
            <person name="Najar F.Z."/>
            <person name="Wiley G.B."/>
            <person name="Roe B."/>
            <person name="Binnewies T.T."/>
            <person name="Ussery D.W."/>
            <person name="D'Haeze W."/>
            <person name="Herder J.D."/>
            <person name="Gevers D."/>
            <person name="Vereecke D."/>
            <person name="Holsters M."/>
            <person name="Oyaizu H."/>
        </authorList>
    </citation>
    <scope>NUCLEOTIDE SEQUENCE [LARGE SCALE GENOMIC DNA]</scope>
    <source>
        <strain evidence="3">ATCC 43989 / DSM 5975 / JCM 20966 / LMG 6465 / NBRC 14845 / NCIMB 13405 / ORS 571</strain>
    </source>
</reference>
<keyword evidence="1" id="KW-1133">Transmembrane helix</keyword>
<name>A8IJ14_AZOC5</name>
<reference evidence="2 3" key="5">
    <citation type="journal article" date="2010" name="Appl. Environ. Microbiol.">
        <title>phrR-like gene praR of Azorhizobium caulinodans ORS571 is essential for symbiosis with Sesbania rostrata and is involved in expression of reb genes.</title>
        <authorList>
            <person name="Akiba N."/>
            <person name="Aono T."/>
            <person name="Toyazaki H."/>
            <person name="Sato S."/>
            <person name="Oyaizu H."/>
        </authorList>
    </citation>
    <scope>NUCLEOTIDE SEQUENCE [LARGE SCALE GENOMIC DNA]</scope>
    <source>
        <strain evidence="3">ATCC 43989 / DSM 5975 / JCM 20966 / LMG 6465 / NBRC 14845 / NCIMB 13405 / ORS 571</strain>
    </source>
</reference>
<dbReference type="EMBL" id="AP009384">
    <property type="protein sequence ID" value="BAF86231.1"/>
    <property type="molecule type" value="Genomic_DNA"/>
</dbReference>
<dbReference type="KEGG" id="azc:AZC_0233"/>
<organism evidence="2 3">
    <name type="scientific">Azorhizobium caulinodans (strain ATCC 43989 / DSM 5975 / JCM 20966 / LMG 6465 / NBRC 14845 / NCIMB 13405 / ORS 571)</name>
    <dbReference type="NCBI Taxonomy" id="438753"/>
    <lineage>
        <taxon>Bacteria</taxon>
        <taxon>Pseudomonadati</taxon>
        <taxon>Pseudomonadota</taxon>
        <taxon>Alphaproteobacteria</taxon>
        <taxon>Hyphomicrobiales</taxon>
        <taxon>Xanthobacteraceae</taxon>
        <taxon>Azorhizobium</taxon>
    </lineage>
</organism>